<name>A0A7X0LL74_9BACT</name>
<accession>A0A7X0LL74</accession>
<evidence type="ECO:0000256" key="1">
    <source>
        <dbReference type="SAM" id="SignalP"/>
    </source>
</evidence>
<evidence type="ECO:0000313" key="3">
    <source>
        <dbReference type="Proteomes" id="UP000541810"/>
    </source>
</evidence>
<evidence type="ECO:0000313" key="2">
    <source>
        <dbReference type="EMBL" id="MBB6429693.1"/>
    </source>
</evidence>
<sequence length="522" mass="59825">MTWFVLVGGFLLAGVIPAQAARPEKDLGPELTEREQAFHVLNRLAFGPRPGDVDRVMEMGWEKWVREQLDPKGIDNDALNEQLKKKYPSVTLPLDQVLKQYKLPYKKNATAEEQKKRNQLRSKARDELRDAALYRAVNSPRQFEEVIVEFWRNHFNIDNNKDDVAWTASDFENTVIRRHAFGKFEHMLLASSQHPAMLVYLDNAVSQKPLTERELKLMERYENRDFVPRSVAALGRERGLNENYAREIMELHSLGVDRHYKQRDVTELARVLTGWSVGYNEDGEYGFDFKTNYHDDDNKVIFGSTLRGGGMKQGVGVIRELADHKYTAEFIAFKLCRYLVRDEPSEALVDRVATVFKRTNGDLPKVYEAIIFSNDFMYRQNHRVKFKTPFEYTVSALRTTGAQINSAGPTHNMLKQMGQPTYRCVDPTGYYDQAEAWLDPGVLLFRWQFAMSLANNNLKGVRVPDHLQANLSAESLDKRLIQRLVPGDVDPQTLREAQEALAKGGASSAWGVMLGSPEFQQQ</sequence>
<dbReference type="EMBL" id="JACHGY010000001">
    <property type="protein sequence ID" value="MBB6429693.1"/>
    <property type="molecule type" value="Genomic_DNA"/>
</dbReference>
<dbReference type="RefSeq" id="WP_184677260.1">
    <property type="nucleotide sequence ID" value="NZ_JACHGY010000001.1"/>
</dbReference>
<reference evidence="2 3" key="1">
    <citation type="submission" date="2020-08" db="EMBL/GenBank/DDBJ databases">
        <title>Genomic Encyclopedia of Type Strains, Phase IV (KMG-IV): sequencing the most valuable type-strain genomes for metagenomic binning, comparative biology and taxonomic classification.</title>
        <authorList>
            <person name="Goeker M."/>
        </authorList>
    </citation>
    <scope>NUCLEOTIDE SEQUENCE [LARGE SCALE GENOMIC DNA]</scope>
    <source>
        <strain evidence="2 3">DSM 103725</strain>
    </source>
</reference>
<protein>
    <submittedName>
        <fullName evidence="2">Uncharacterized protein (DUF1800 family)</fullName>
    </submittedName>
</protein>
<gene>
    <name evidence="2" type="ORF">HNQ40_001499</name>
</gene>
<dbReference type="InterPro" id="IPR014917">
    <property type="entry name" value="DUF1800"/>
</dbReference>
<dbReference type="Proteomes" id="UP000541810">
    <property type="component" value="Unassembled WGS sequence"/>
</dbReference>
<feature type="signal peptide" evidence="1">
    <location>
        <begin position="1"/>
        <end position="20"/>
    </location>
</feature>
<proteinExistence type="predicted"/>
<dbReference type="AlphaFoldDB" id="A0A7X0LL74"/>
<comment type="caution">
    <text evidence="2">The sequence shown here is derived from an EMBL/GenBank/DDBJ whole genome shotgun (WGS) entry which is preliminary data.</text>
</comment>
<organism evidence="2 3">
    <name type="scientific">Algisphaera agarilytica</name>
    <dbReference type="NCBI Taxonomy" id="1385975"/>
    <lineage>
        <taxon>Bacteria</taxon>
        <taxon>Pseudomonadati</taxon>
        <taxon>Planctomycetota</taxon>
        <taxon>Phycisphaerae</taxon>
        <taxon>Phycisphaerales</taxon>
        <taxon>Phycisphaeraceae</taxon>
        <taxon>Algisphaera</taxon>
    </lineage>
</organism>
<keyword evidence="3" id="KW-1185">Reference proteome</keyword>
<feature type="chain" id="PRO_5030836867" evidence="1">
    <location>
        <begin position="21"/>
        <end position="522"/>
    </location>
</feature>
<keyword evidence="1" id="KW-0732">Signal</keyword>
<dbReference type="Pfam" id="PF08811">
    <property type="entry name" value="DUF1800"/>
    <property type="match status" value="1"/>
</dbReference>